<evidence type="ECO:0000313" key="1">
    <source>
        <dbReference type="EMBL" id="PVY35664.1"/>
    </source>
</evidence>
<evidence type="ECO:0000313" key="2">
    <source>
        <dbReference type="Proteomes" id="UP000245466"/>
    </source>
</evidence>
<dbReference type="Pfam" id="PF14119">
    <property type="entry name" value="DUF4288"/>
    <property type="match status" value="1"/>
</dbReference>
<sequence>MFGFASPIGCTRPLAKTKAMNSNEKIINKGNWFIAEIIERTESADSDKSNPNRRCTVWGNYHLIKAASVEEAYEKAEKLGNDYNYSFKNQSGVEMENTFVGIGDLLPLYENLEDGAEILWTDYGLISAKRADRFIRPKNEWIEAANKVKKKNREGAETEGKN</sequence>
<dbReference type="EMBL" id="QEKI01000031">
    <property type="protein sequence ID" value="PVY35664.1"/>
    <property type="molecule type" value="Genomic_DNA"/>
</dbReference>
<proteinExistence type="predicted"/>
<organism evidence="1 2">
    <name type="scientific">Pontibacter virosus</name>
    <dbReference type="NCBI Taxonomy" id="1765052"/>
    <lineage>
        <taxon>Bacteria</taxon>
        <taxon>Pseudomonadati</taxon>
        <taxon>Bacteroidota</taxon>
        <taxon>Cytophagia</taxon>
        <taxon>Cytophagales</taxon>
        <taxon>Hymenobacteraceae</taxon>
        <taxon>Pontibacter</taxon>
    </lineage>
</organism>
<name>A0A2U1AGZ9_9BACT</name>
<keyword evidence="2" id="KW-1185">Reference proteome</keyword>
<reference evidence="1 2" key="1">
    <citation type="submission" date="2018-04" db="EMBL/GenBank/DDBJ databases">
        <title>Genomic Encyclopedia of Type Strains, Phase IV (KMG-IV): sequencing the most valuable type-strain genomes for metagenomic binning, comparative biology and taxonomic classification.</title>
        <authorList>
            <person name="Goeker M."/>
        </authorList>
    </citation>
    <scope>NUCLEOTIDE SEQUENCE [LARGE SCALE GENOMIC DNA]</scope>
    <source>
        <strain evidence="1 2">DSM 100231</strain>
    </source>
</reference>
<comment type="caution">
    <text evidence="1">The sequence shown here is derived from an EMBL/GenBank/DDBJ whole genome shotgun (WGS) entry which is preliminary data.</text>
</comment>
<dbReference type="AlphaFoldDB" id="A0A2U1AGZ9"/>
<accession>A0A2U1AGZ9</accession>
<dbReference type="Proteomes" id="UP000245466">
    <property type="component" value="Unassembled WGS sequence"/>
</dbReference>
<protein>
    <submittedName>
        <fullName evidence="1">Uncharacterized protein DUF4288</fullName>
    </submittedName>
</protein>
<gene>
    <name evidence="1" type="ORF">C8E01_1311</name>
</gene>
<dbReference type="InterPro" id="IPR025630">
    <property type="entry name" value="DUF4288"/>
</dbReference>